<proteinExistence type="predicted"/>
<dbReference type="AlphaFoldDB" id="A0A7S8C4G5"/>
<dbReference type="RefSeq" id="WP_213160491.1">
    <property type="nucleotide sequence ID" value="NZ_CP058214.1"/>
</dbReference>
<dbReference type="EMBL" id="CP058214">
    <property type="protein sequence ID" value="QPC43129.1"/>
    <property type="molecule type" value="Genomic_DNA"/>
</dbReference>
<dbReference type="KEGG" id="kmn:HW532_10770"/>
<sequence length="225" mass="24487">MRYPVLEAIGEDGFTALGWFMPRPSDGVPVPTEMLVLVGNAGPALWHRFAAARDPARDRLDDWTRDRLGALADRFGAAVFFPFDTPPLPFQRWAARAGAGRPSPLGLTIHPEYGLWHAYRGALAFARAPALPARPDRPHPCDDCRDRPCLSACPVGAFDGHAYDVGACAQHIATPRGAACLTGGCLARHACPVGRAHAYRPEQAEFHMRAFLGAREDIPDQSQKD</sequence>
<reference evidence="1 2" key="1">
    <citation type="submission" date="2020-06" db="EMBL/GenBank/DDBJ databases">
        <title>Genome sequence of 2 isolates from Red Sea Mangroves.</title>
        <authorList>
            <person name="Sefrji F."/>
            <person name="Michoud G."/>
            <person name="Merlino G."/>
            <person name="Daffonchio D."/>
        </authorList>
    </citation>
    <scope>NUCLEOTIDE SEQUENCE [LARGE SCALE GENOMIC DNA]</scope>
    <source>
        <strain evidence="1 2">R1DC25</strain>
    </source>
</reference>
<accession>A0A7S8C4G5</accession>
<gene>
    <name evidence="1" type="ORF">HW532_10770</name>
</gene>
<protein>
    <submittedName>
        <fullName evidence="1">Ferredoxin</fullName>
    </submittedName>
</protein>
<dbReference type="Proteomes" id="UP000593594">
    <property type="component" value="Chromosome"/>
</dbReference>
<name>A0A7S8C4G5_9HYPH</name>
<evidence type="ECO:0000313" key="2">
    <source>
        <dbReference type="Proteomes" id="UP000593594"/>
    </source>
</evidence>
<evidence type="ECO:0000313" key="1">
    <source>
        <dbReference type="EMBL" id="QPC43129.1"/>
    </source>
</evidence>
<organism evidence="1 2">
    <name type="scientific">Kaustia mangrovi</name>
    <dbReference type="NCBI Taxonomy" id="2593653"/>
    <lineage>
        <taxon>Bacteria</taxon>
        <taxon>Pseudomonadati</taxon>
        <taxon>Pseudomonadota</taxon>
        <taxon>Alphaproteobacteria</taxon>
        <taxon>Hyphomicrobiales</taxon>
        <taxon>Parvibaculaceae</taxon>
        <taxon>Kaustia</taxon>
    </lineage>
</organism>
<keyword evidence="2" id="KW-1185">Reference proteome</keyword>